<evidence type="ECO:0000313" key="7">
    <source>
        <dbReference type="EMBL" id="MEU8139783.1"/>
    </source>
</evidence>
<protein>
    <submittedName>
        <fullName evidence="7">ATP-binding cassette domain-containing protein</fullName>
    </submittedName>
</protein>
<dbReference type="SMART" id="SM00382">
    <property type="entry name" value="AAA"/>
    <property type="match status" value="1"/>
</dbReference>
<dbReference type="InterPro" id="IPR003439">
    <property type="entry name" value="ABC_transporter-like_ATP-bd"/>
</dbReference>
<comment type="similarity">
    <text evidence="1">Belongs to the ABC transporter superfamily.</text>
</comment>
<feature type="compositionally biased region" description="Basic residues" evidence="5">
    <location>
        <begin position="433"/>
        <end position="442"/>
    </location>
</feature>
<comment type="caution">
    <text evidence="7">The sequence shown here is derived from an EMBL/GenBank/DDBJ whole genome shotgun (WGS) entry which is preliminary data.</text>
</comment>
<evidence type="ECO:0000256" key="1">
    <source>
        <dbReference type="ARBA" id="ARBA00005417"/>
    </source>
</evidence>
<dbReference type="InterPro" id="IPR003593">
    <property type="entry name" value="AAA+_ATPase"/>
</dbReference>
<dbReference type="PANTHER" id="PTHR43335:SF4">
    <property type="entry name" value="ABC TRANSPORTER, ATP-BINDING PROTEIN"/>
    <property type="match status" value="1"/>
</dbReference>
<accession>A0ABV3DVK4</accession>
<dbReference type="EMBL" id="JBEZFP010000200">
    <property type="protein sequence ID" value="MEU8139783.1"/>
    <property type="molecule type" value="Genomic_DNA"/>
</dbReference>
<reference evidence="7 8" key="1">
    <citation type="submission" date="2024-06" db="EMBL/GenBank/DDBJ databases">
        <title>The Natural Products Discovery Center: Release of the First 8490 Sequenced Strains for Exploring Actinobacteria Biosynthetic Diversity.</title>
        <authorList>
            <person name="Kalkreuter E."/>
            <person name="Kautsar S.A."/>
            <person name="Yang D."/>
            <person name="Bader C.D."/>
            <person name="Teijaro C.N."/>
            <person name="Fluegel L."/>
            <person name="Davis C.M."/>
            <person name="Simpson J.R."/>
            <person name="Lauterbach L."/>
            <person name="Steele A.D."/>
            <person name="Gui C."/>
            <person name="Meng S."/>
            <person name="Li G."/>
            <person name="Viehrig K."/>
            <person name="Ye F."/>
            <person name="Su P."/>
            <person name="Kiefer A.F."/>
            <person name="Nichols A."/>
            <person name="Cepeda A.J."/>
            <person name="Yan W."/>
            <person name="Fan B."/>
            <person name="Jiang Y."/>
            <person name="Adhikari A."/>
            <person name="Zheng C.-J."/>
            <person name="Schuster L."/>
            <person name="Cowan T.M."/>
            <person name="Smanski M.J."/>
            <person name="Chevrette M.G."/>
            <person name="De Carvalho L.P.S."/>
            <person name="Shen B."/>
        </authorList>
    </citation>
    <scope>NUCLEOTIDE SEQUENCE [LARGE SCALE GENOMIC DNA]</scope>
    <source>
        <strain evidence="7 8">NPDC048946</strain>
    </source>
</reference>
<dbReference type="PROSITE" id="PS50893">
    <property type="entry name" value="ABC_TRANSPORTER_2"/>
    <property type="match status" value="1"/>
</dbReference>
<evidence type="ECO:0000256" key="4">
    <source>
        <dbReference type="ARBA" id="ARBA00022840"/>
    </source>
</evidence>
<dbReference type="SUPFAM" id="SSF52540">
    <property type="entry name" value="P-loop containing nucleoside triphosphate hydrolases"/>
    <property type="match status" value="1"/>
</dbReference>
<dbReference type="Proteomes" id="UP001551482">
    <property type="component" value="Unassembled WGS sequence"/>
</dbReference>
<name>A0ABV3DVK4_9ACTN</name>
<proteinExistence type="inferred from homology"/>
<dbReference type="InterPro" id="IPR027417">
    <property type="entry name" value="P-loop_NTPase"/>
</dbReference>
<evidence type="ECO:0000259" key="6">
    <source>
        <dbReference type="PROSITE" id="PS50893"/>
    </source>
</evidence>
<feature type="compositionally biased region" description="Basic and acidic residues" evidence="5">
    <location>
        <begin position="405"/>
        <end position="432"/>
    </location>
</feature>
<dbReference type="GO" id="GO:0005524">
    <property type="term" value="F:ATP binding"/>
    <property type="evidence" value="ECO:0007669"/>
    <property type="project" value="UniProtKB-KW"/>
</dbReference>
<feature type="region of interest" description="Disordered" evidence="5">
    <location>
        <begin position="365"/>
        <end position="460"/>
    </location>
</feature>
<feature type="compositionally biased region" description="Gly residues" evidence="5">
    <location>
        <begin position="377"/>
        <end position="390"/>
    </location>
</feature>
<gene>
    <name evidence="7" type="ORF">AB0C36_40600</name>
</gene>
<evidence type="ECO:0000313" key="8">
    <source>
        <dbReference type="Proteomes" id="UP001551482"/>
    </source>
</evidence>
<keyword evidence="8" id="KW-1185">Reference proteome</keyword>
<dbReference type="Pfam" id="PF00005">
    <property type="entry name" value="ABC_tran"/>
    <property type="match status" value="1"/>
</dbReference>
<keyword evidence="3" id="KW-0547">Nucleotide-binding</keyword>
<dbReference type="RefSeq" id="WP_358364162.1">
    <property type="nucleotide sequence ID" value="NZ_JBEZFP010000200.1"/>
</dbReference>
<evidence type="ECO:0000256" key="3">
    <source>
        <dbReference type="ARBA" id="ARBA00022741"/>
    </source>
</evidence>
<feature type="domain" description="ABC transporter" evidence="6">
    <location>
        <begin position="2"/>
        <end position="226"/>
    </location>
</feature>
<organism evidence="7 8">
    <name type="scientific">Streptodolium elevatio</name>
    <dbReference type="NCBI Taxonomy" id="3157996"/>
    <lineage>
        <taxon>Bacteria</taxon>
        <taxon>Bacillati</taxon>
        <taxon>Actinomycetota</taxon>
        <taxon>Actinomycetes</taxon>
        <taxon>Kitasatosporales</taxon>
        <taxon>Streptomycetaceae</taxon>
        <taxon>Streptodolium</taxon>
    </lineage>
</organism>
<keyword evidence="2" id="KW-0813">Transport</keyword>
<keyword evidence="4 7" id="KW-0067">ATP-binding</keyword>
<evidence type="ECO:0000256" key="5">
    <source>
        <dbReference type="SAM" id="MobiDB-lite"/>
    </source>
</evidence>
<feature type="compositionally biased region" description="Basic residues" evidence="5">
    <location>
        <begin position="313"/>
        <end position="323"/>
    </location>
</feature>
<sequence length="460" mass="48110">MIEVQGLTRKYGGALAVDGLSFSVRPGQVTAFIGPNGAGKSTALRLMLQLERGRGRTLFGGRRYRELRHPAREVGAWLGAEPAYARRRARTELRVLAAAHGIRRRRVDEVLDLVGLTPVAGVRVGSLSSGALGRLGLAGALLGDPQTLILDEPSAGQDPEGVRWLREFLRAYATQGRTVLVAGHGLSELTDCADRVLALARGRLVADESAAEYRGRADGHEVYVRTPQVDRLSELLRHEGLRVHAHGGAVLTVAGADRARVGEIAFRGSVLIHELAQREVSVADAFCAVTARSRAAAAEHAALALLADASRRPSGRAGRKALRRRAEAAGPETVAMRVGAESGGGSSGASSVGSYAVRADASIPAPAAESGAPGDHGPPGAGPAHGGSGHTGHPLSARSSGGAPADRDAGRADGRADHTDHADHADHADRADHRRPKRRRWLARGQDAATGDQMSDEVNA</sequence>
<dbReference type="PANTHER" id="PTHR43335">
    <property type="entry name" value="ABC TRANSPORTER, ATP-BINDING PROTEIN"/>
    <property type="match status" value="1"/>
</dbReference>
<dbReference type="Gene3D" id="3.40.50.300">
    <property type="entry name" value="P-loop containing nucleotide triphosphate hydrolases"/>
    <property type="match status" value="1"/>
</dbReference>
<feature type="region of interest" description="Disordered" evidence="5">
    <location>
        <begin position="313"/>
        <end position="352"/>
    </location>
</feature>
<evidence type="ECO:0000256" key="2">
    <source>
        <dbReference type="ARBA" id="ARBA00022448"/>
    </source>
</evidence>